<evidence type="ECO:0000256" key="2">
    <source>
        <dbReference type="ARBA" id="ARBA00023136"/>
    </source>
</evidence>
<dbReference type="OrthoDB" id="6085115at2759"/>
<reference evidence="9" key="1">
    <citation type="submission" date="2020-06" db="EMBL/GenBank/DDBJ databases">
        <title>Draft genome of Bugula neritina, a colonial animal packing powerful symbionts and potential medicines.</title>
        <authorList>
            <person name="Rayko M."/>
        </authorList>
    </citation>
    <scope>NUCLEOTIDE SEQUENCE [LARGE SCALE GENOMIC DNA]</scope>
    <source>
        <strain evidence="9">Kwan_BN1</strain>
    </source>
</reference>
<dbReference type="Gene3D" id="2.60.40.10">
    <property type="entry name" value="Immunoglobulins"/>
    <property type="match status" value="2"/>
</dbReference>
<feature type="chain" id="PRO_5029489264" evidence="7">
    <location>
        <begin position="24"/>
        <end position="603"/>
    </location>
</feature>
<dbReference type="InterPro" id="IPR007110">
    <property type="entry name" value="Ig-like_dom"/>
</dbReference>
<keyword evidence="10" id="KW-1185">Reference proteome</keyword>
<evidence type="ECO:0000313" key="9">
    <source>
        <dbReference type="EMBL" id="KAF6016735.1"/>
    </source>
</evidence>
<sequence>MKVLYHCPVVFSILVCLVVCVSAQSTISLVQVSPPTGNSYAPVPVTNTVNQYDIPAGSNLTVACGESETSLRYPTNQFAQFDRFGLGTRGRVSTYYDTGVIECYNTADSNNASLTYSVYIFVYDPNEPLYVPLNTSGSTGGLSVTVKKDEYVPCLPTHSSITFTLSLRSGPVLPTVATQDNTQGFKLLRSPPPLPLYTCSFTYAAVGRTDIVTIHVTIAVPPQIMVSYVYESETVSVMSNPHTTYFQLYKEVELDCTVTEGFPSPQLSWMWQPCDNTKPDCIVDEVAWQTLPTTLSPSTTTFDNSPYFTSSSSSSQSILINTERSGWYQCSAENGIDSPAMYRIFTVVSALPPSSKGIGFSTQTVQTASQLVVGDNFYMHCHVARFECSASQVAITGSGGVRYTQGQAGTFWIANGNSYILFVTLKNVTRNMTGNRYFCGCNSKTSDVMLTVLELISPFWAQHVESKPNMTVGDTETFTCQAGGQPLPKVTWFKDNKRILNDSTTVVLGRNNHSLTIYKATLEDSGSYSCVGMTRRSPPIYSNFTLTVTARTAKLKNVRIVMIAVLVPAVIFIVIATIVCVIRQRRQTREEVPLERLSTNKNL</sequence>
<evidence type="ECO:0000256" key="7">
    <source>
        <dbReference type="SAM" id="SignalP"/>
    </source>
</evidence>
<dbReference type="PANTHER" id="PTHR11640">
    <property type="entry name" value="NEPHRIN"/>
    <property type="match status" value="1"/>
</dbReference>
<dbReference type="InterPro" id="IPR003598">
    <property type="entry name" value="Ig_sub2"/>
</dbReference>
<feature type="domain" description="Ig-like" evidence="8">
    <location>
        <begin position="222"/>
        <end position="346"/>
    </location>
</feature>
<dbReference type="SMART" id="SM00409">
    <property type="entry name" value="IG"/>
    <property type="match status" value="3"/>
</dbReference>
<dbReference type="CDD" id="cd00096">
    <property type="entry name" value="Ig"/>
    <property type="match status" value="1"/>
</dbReference>
<keyword evidence="7" id="KW-0732">Signal</keyword>
<evidence type="ECO:0000256" key="1">
    <source>
        <dbReference type="ARBA" id="ARBA00004479"/>
    </source>
</evidence>
<dbReference type="GO" id="GO:0005911">
    <property type="term" value="C:cell-cell junction"/>
    <property type="evidence" value="ECO:0007669"/>
    <property type="project" value="TreeGrafter"/>
</dbReference>
<dbReference type="PANTHER" id="PTHR11640:SF164">
    <property type="entry name" value="MAM DOMAIN-CONTAINING GLYCOSYLPHOSPHATIDYLINOSITOL ANCHOR PROTEIN 1"/>
    <property type="match status" value="1"/>
</dbReference>
<proteinExistence type="predicted"/>
<evidence type="ECO:0000256" key="3">
    <source>
        <dbReference type="ARBA" id="ARBA00023157"/>
    </source>
</evidence>
<dbReference type="SUPFAM" id="SSF48726">
    <property type="entry name" value="Immunoglobulin"/>
    <property type="match status" value="2"/>
</dbReference>
<dbReference type="AlphaFoldDB" id="A0A7J7ISD2"/>
<dbReference type="GO" id="GO:0098609">
    <property type="term" value="P:cell-cell adhesion"/>
    <property type="evidence" value="ECO:0007669"/>
    <property type="project" value="TreeGrafter"/>
</dbReference>
<organism evidence="9 10">
    <name type="scientific">Bugula neritina</name>
    <name type="common">Brown bryozoan</name>
    <name type="synonym">Sertularia neritina</name>
    <dbReference type="NCBI Taxonomy" id="10212"/>
    <lineage>
        <taxon>Eukaryota</taxon>
        <taxon>Metazoa</taxon>
        <taxon>Spiralia</taxon>
        <taxon>Lophotrochozoa</taxon>
        <taxon>Bryozoa</taxon>
        <taxon>Gymnolaemata</taxon>
        <taxon>Cheilostomatida</taxon>
        <taxon>Flustrina</taxon>
        <taxon>Buguloidea</taxon>
        <taxon>Bugulidae</taxon>
        <taxon>Bugula</taxon>
    </lineage>
</organism>
<keyword evidence="3" id="KW-1015">Disulfide bond</keyword>
<keyword evidence="4" id="KW-0325">Glycoprotein</keyword>
<dbReference type="InterPro" id="IPR013098">
    <property type="entry name" value="Ig_I-set"/>
</dbReference>
<dbReference type="InterPro" id="IPR051275">
    <property type="entry name" value="Cell_adhesion_signaling"/>
</dbReference>
<dbReference type="GO" id="GO:0005886">
    <property type="term" value="C:plasma membrane"/>
    <property type="evidence" value="ECO:0007669"/>
    <property type="project" value="TreeGrafter"/>
</dbReference>
<evidence type="ECO:0000256" key="6">
    <source>
        <dbReference type="SAM" id="Phobius"/>
    </source>
</evidence>
<keyword evidence="2 6" id="KW-0472">Membrane</keyword>
<evidence type="ECO:0000313" key="10">
    <source>
        <dbReference type="Proteomes" id="UP000593567"/>
    </source>
</evidence>
<dbReference type="SMART" id="SM00408">
    <property type="entry name" value="IGc2"/>
    <property type="match status" value="1"/>
</dbReference>
<dbReference type="Proteomes" id="UP000593567">
    <property type="component" value="Unassembled WGS sequence"/>
</dbReference>
<comment type="subcellular location">
    <subcellularLocation>
        <location evidence="1">Membrane</location>
        <topology evidence="1">Single-pass type I membrane protein</topology>
    </subcellularLocation>
</comment>
<accession>A0A7J7ISD2</accession>
<evidence type="ECO:0000259" key="8">
    <source>
        <dbReference type="PROSITE" id="PS50835"/>
    </source>
</evidence>
<comment type="caution">
    <text evidence="9">The sequence shown here is derived from an EMBL/GenBank/DDBJ whole genome shotgun (WGS) entry which is preliminary data.</text>
</comment>
<dbReference type="PROSITE" id="PS50835">
    <property type="entry name" value="IG_LIKE"/>
    <property type="match status" value="2"/>
</dbReference>
<dbReference type="FunFam" id="2.60.40.10:FF:000032">
    <property type="entry name" value="palladin isoform X1"/>
    <property type="match status" value="1"/>
</dbReference>
<dbReference type="GO" id="GO:0050839">
    <property type="term" value="F:cell adhesion molecule binding"/>
    <property type="evidence" value="ECO:0007669"/>
    <property type="project" value="TreeGrafter"/>
</dbReference>
<dbReference type="InterPro" id="IPR003599">
    <property type="entry name" value="Ig_sub"/>
</dbReference>
<keyword evidence="6" id="KW-1133">Transmembrane helix</keyword>
<evidence type="ECO:0000256" key="4">
    <source>
        <dbReference type="ARBA" id="ARBA00023180"/>
    </source>
</evidence>
<feature type="domain" description="Ig-like" evidence="8">
    <location>
        <begin position="458"/>
        <end position="547"/>
    </location>
</feature>
<dbReference type="InterPro" id="IPR013783">
    <property type="entry name" value="Ig-like_fold"/>
</dbReference>
<feature type="signal peptide" evidence="7">
    <location>
        <begin position="1"/>
        <end position="23"/>
    </location>
</feature>
<name>A0A7J7ISD2_BUGNE</name>
<gene>
    <name evidence="9" type="ORF">EB796_024950</name>
</gene>
<feature type="transmembrane region" description="Helical" evidence="6">
    <location>
        <begin position="560"/>
        <end position="582"/>
    </location>
</feature>
<dbReference type="EMBL" id="VXIV02003477">
    <property type="protein sequence ID" value="KAF6016735.1"/>
    <property type="molecule type" value="Genomic_DNA"/>
</dbReference>
<evidence type="ECO:0000256" key="5">
    <source>
        <dbReference type="ARBA" id="ARBA00023319"/>
    </source>
</evidence>
<keyword evidence="5" id="KW-0393">Immunoglobulin domain</keyword>
<protein>
    <submittedName>
        <fullName evidence="9">FLT1</fullName>
    </submittedName>
</protein>
<dbReference type="Pfam" id="PF07679">
    <property type="entry name" value="I-set"/>
    <property type="match status" value="1"/>
</dbReference>
<dbReference type="InterPro" id="IPR036179">
    <property type="entry name" value="Ig-like_dom_sf"/>
</dbReference>
<keyword evidence="6" id="KW-0812">Transmembrane</keyword>